<feature type="transmembrane region" description="Helical" evidence="6">
    <location>
        <begin position="124"/>
        <end position="145"/>
    </location>
</feature>
<dbReference type="AlphaFoldDB" id="A0A482WMQ9"/>
<sequence length="220" mass="24833">MASANVPLLDDDTLAFGEEEEDGQISSKNKLVHPYVTFFHLAFRCSAIVLYMFCSWFSDGFITSFVIIVLLLSMDFWTVKNITGRLMVGLRWWNYVDDEGVSHWVFESRKGDQQNRVNAREARIFWVALIAAPAMWVIFFLLALVRFNFKWLLLVCIALSLNGANLVGYMKCKLGRSDASLTSFTTDFFRKQVIQNVASIVTKSSTAPSSSSGARPTNVV</sequence>
<accession>A0A482WMQ9</accession>
<dbReference type="Pfam" id="PF05832">
    <property type="entry name" value="DUF846"/>
    <property type="match status" value="1"/>
</dbReference>
<dbReference type="GO" id="GO:0016192">
    <property type="term" value="P:vesicle-mediated transport"/>
    <property type="evidence" value="ECO:0007669"/>
    <property type="project" value="TreeGrafter"/>
</dbReference>
<name>A0A482WMQ9_LAOST</name>
<evidence type="ECO:0000256" key="4">
    <source>
        <dbReference type="ARBA" id="ARBA00022989"/>
    </source>
</evidence>
<dbReference type="Proteomes" id="UP000291343">
    <property type="component" value="Unassembled WGS sequence"/>
</dbReference>
<dbReference type="STRING" id="195883.A0A482WMQ9"/>
<dbReference type="GO" id="GO:0000139">
    <property type="term" value="C:Golgi membrane"/>
    <property type="evidence" value="ECO:0007669"/>
    <property type="project" value="TreeGrafter"/>
</dbReference>
<dbReference type="PANTHER" id="PTHR13019:SF25">
    <property type="entry name" value="GOLGI APPARATUS MEMBRANE PROTEIN TVP23 HOMOLOG"/>
    <property type="match status" value="1"/>
</dbReference>
<dbReference type="OrthoDB" id="2151161at2759"/>
<keyword evidence="3 6" id="KW-0812">Transmembrane</keyword>
<evidence type="ECO:0000256" key="6">
    <source>
        <dbReference type="RuleBase" id="RU361206"/>
    </source>
</evidence>
<comment type="caution">
    <text evidence="7">The sequence shown here is derived from an EMBL/GenBank/DDBJ whole genome shotgun (WGS) entry which is preliminary data.</text>
</comment>
<reference evidence="7 8" key="1">
    <citation type="journal article" date="2017" name="Gigascience">
        <title>Genome sequence of the small brown planthopper, Laodelphax striatellus.</title>
        <authorList>
            <person name="Zhu J."/>
            <person name="Jiang F."/>
            <person name="Wang X."/>
            <person name="Yang P."/>
            <person name="Bao Y."/>
            <person name="Zhao W."/>
            <person name="Wang W."/>
            <person name="Lu H."/>
            <person name="Wang Q."/>
            <person name="Cui N."/>
            <person name="Li J."/>
            <person name="Chen X."/>
            <person name="Luo L."/>
            <person name="Yu J."/>
            <person name="Kang L."/>
            <person name="Cui F."/>
        </authorList>
    </citation>
    <scope>NUCLEOTIDE SEQUENCE [LARGE SCALE GENOMIC DNA]</scope>
    <source>
        <strain evidence="7">Lst14</strain>
    </source>
</reference>
<protein>
    <recommendedName>
        <fullName evidence="6">Golgi apparatus membrane protein TVP23 homolog</fullName>
    </recommendedName>
</protein>
<evidence type="ECO:0000256" key="5">
    <source>
        <dbReference type="ARBA" id="ARBA00023136"/>
    </source>
</evidence>
<keyword evidence="8" id="KW-1185">Reference proteome</keyword>
<evidence type="ECO:0000256" key="2">
    <source>
        <dbReference type="ARBA" id="ARBA00005467"/>
    </source>
</evidence>
<evidence type="ECO:0000313" key="7">
    <source>
        <dbReference type="EMBL" id="RZF34817.1"/>
    </source>
</evidence>
<dbReference type="PANTHER" id="PTHR13019">
    <property type="entry name" value="GOLGI APPARATUS MEMBRANE PROTEIN TVP23"/>
    <property type="match status" value="1"/>
</dbReference>
<dbReference type="InterPro" id="IPR008564">
    <property type="entry name" value="TVP23-like"/>
</dbReference>
<evidence type="ECO:0000313" key="8">
    <source>
        <dbReference type="Proteomes" id="UP000291343"/>
    </source>
</evidence>
<dbReference type="InParanoid" id="A0A482WMQ9"/>
<dbReference type="FunCoup" id="A0A482WMQ9">
    <property type="interactions" value="1244"/>
</dbReference>
<gene>
    <name evidence="7" type="ORF">LSTR_LSTR011204</name>
</gene>
<keyword evidence="4 6" id="KW-1133">Transmembrane helix</keyword>
<comment type="similarity">
    <text evidence="2 6">Belongs to the TVP23 family.</text>
</comment>
<proteinExistence type="inferred from homology"/>
<dbReference type="GO" id="GO:0009306">
    <property type="term" value="P:protein secretion"/>
    <property type="evidence" value="ECO:0007669"/>
    <property type="project" value="TreeGrafter"/>
</dbReference>
<keyword evidence="5 6" id="KW-0472">Membrane</keyword>
<evidence type="ECO:0000256" key="3">
    <source>
        <dbReference type="ARBA" id="ARBA00022692"/>
    </source>
</evidence>
<evidence type="ECO:0000256" key="1">
    <source>
        <dbReference type="ARBA" id="ARBA00004141"/>
    </source>
</evidence>
<feature type="transmembrane region" description="Helical" evidence="6">
    <location>
        <begin position="151"/>
        <end position="170"/>
    </location>
</feature>
<organism evidence="7 8">
    <name type="scientific">Laodelphax striatellus</name>
    <name type="common">Small brown planthopper</name>
    <name type="synonym">Delphax striatella</name>
    <dbReference type="NCBI Taxonomy" id="195883"/>
    <lineage>
        <taxon>Eukaryota</taxon>
        <taxon>Metazoa</taxon>
        <taxon>Ecdysozoa</taxon>
        <taxon>Arthropoda</taxon>
        <taxon>Hexapoda</taxon>
        <taxon>Insecta</taxon>
        <taxon>Pterygota</taxon>
        <taxon>Neoptera</taxon>
        <taxon>Paraneoptera</taxon>
        <taxon>Hemiptera</taxon>
        <taxon>Auchenorrhyncha</taxon>
        <taxon>Fulgoroidea</taxon>
        <taxon>Delphacidae</taxon>
        <taxon>Criomorphinae</taxon>
        <taxon>Laodelphax</taxon>
    </lineage>
</organism>
<comment type="subcellular location">
    <subcellularLocation>
        <location evidence="1 6">Membrane</location>
        <topology evidence="1 6">Multi-pass membrane protein</topology>
    </subcellularLocation>
</comment>
<dbReference type="EMBL" id="QKKF02030297">
    <property type="protein sequence ID" value="RZF34817.1"/>
    <property type="molecule type" value="Genomic_DNA"/>
</dbReference>